<evidence type="ECO:0000259" key="8">
    <source>
        <dbReference type="Pfam" id="PF01694"/>
    </source>
</evidence>
<dbReference type="SUPFAM" id="SSF144091">
    <property type="entry name" value="Rhomboid-like"/>
    <property type="match status" value="1"/>
</dbReference>
<dbReference type="GO" id="GO:0004252">
    <property type="term" value="F:serine-type endopeptidase activity"/>
    <property type="evidence" value="ECO:0007669"/>
    <property type="project" value="InterPro"/>
</dbReference>
<proteinExistence type="inferred from homology"/>
<sequence length="175" mass="19893">DVVGRLPLGGNRNQGPSEERGRCRSSDVDFATSGVLRSSTSSFPGRLPAVQTMVSLDGSDIHRRQHLDVHYHHVYQKLSRELPSLYRYISRQVFFSALYGKPSSRSFYQYEHRSWRLITCMWLHANDVHVVTNMLSLIIIGIRLEKEFGFLTGNSPSDLLASSLNSEDWALIPDI</sequence>
<evidence type="ECO:0000256" key="6">
    <source>
        <dbReference type="RuleBase" id="RU362115"/>
    </source>
</evidence>
<keyword evidence="5" id="KW-0472">Membrane</keyword>
<dbReference type="EC" id="3.4.21.105" evidence="6"/>
<comment type="catalytic activity">
    <reaction evidence="6">
        <text>Cleaves type-1 transmembrane domains using a catalytic dyad composed of serine and histidine that are contributed by different transmembrane domains.</text>
        <dbReference type="EC" id="3.4.21.105"/>
    </reaction>
</comment>
<accession>A0AAN8ZIU2</accession>
<dbReference type="Pfam" id="PF01694">
    <property type="entry name" value="Rhomboid"/>
    <property type="match status" value="1"/>
</dbReference>
<keyword evidence="6" id="KW-0720">Serine protease</keyword>
<reference evidence="9 10" key="1">
    <citation type="submission" date="2023-12" db="EMBL/GenBank/DDBJ databases">
        <title>A high-quality genome assembly for Dillenia turbinata (Dilleniales).</title>
        <authorList>
            <person name="Chanderbali A."/>
        </authorList>
    </citation>
    <scope>NUCLEOTIDE SEQUENCE [LARGE SCALE GENOMIC DNA]</scope>
    <source>
        <strain evidence="9">LSX21</strain>
        <tissue evidence="9">Leaf</tissue>
    </source>
</reference>
<keyword evidence="6" id="KW-0645">Protease</keyword>
<dbReference type="InterPro" id="IPR022764">
    <property type="entry name" value="Peptidase_S54_rhomboid_dom"/>
</dbReference>
<evidence type="ECO:0000313" key="10">
    <source>
        <dbReference type="Proteomes" id="UP001370490"/>
    </source>
</evidence>
<evidence type="ECO:0000256" key="2">
    <source>
        <dbReference type="ARBA" id="ARBA00009045"/>
    </source>
</evidence>
<keyword evidence="6" id="KW-0378">Hydrolase</keyword>
<feature type="non-terminal residue" evidence="9">
    <location>
        <position position="1"/>
    </location>
</feature>
<dbReference type="InterPro" id="IPR035952">
    <property type="entry name" value="Rhomboid-like_sf"/>
</dbReference>
<comment type="subcellular location">
    <subcellularLocation>
        <location evidence="1 6">Membrane</location>
        <topology evidence="1 6">Multi-pass membrane protein</topology>
    </subcellularLocation>
</comment>
<keyword evidence="4" id="KW-1133">Transmembrane helix</keyword>
<dbReference type="InterPro" id="IPR002610">
    <property type="entry name" value="Peptidase_S54_rhomboid-like"/>
</dbReference>
<evidence type="ECO:0000256" key="1">
    <source>
        <dbReference type="ARBA" id="ARBA00004141"/>
    </source>
</evidence>
<comment type="similarity">
    <text evidence="2 6">Belongs to the peptidase S54 family.</text>
</comment>
<dbReference type="EMBL" id="JBAMMX010000007">
    <property type="protein sequence ID" value="KAK6935835.1"/>
    <property type="molecule type" value="Genomic_DNA"/>
</dbReference>
<dbReference type="Proteomes" id="UP001370490">
    <property type="component" value="Unassembled WGS sequence"/>
</dbReference>
<dbReference type="PANTHER" id="PTHR22936">
    <property type="entry name" value="RHOMBOID-RELATED"/>
    <property type="match status" value="1"/>
</dbReference>
<feature type="domain" description="Peptidase S54 rhomboid" evidence="8">
    <location>
        <begin position="113"/>
        <end position="151"/>
    </location>
</feature>
<comment type="caution">
    <text evidence="9">The sequence shown here is derived from an EMBL/GenBank/DDBJ whole genome shotgun (WGS) entry which is preliminary data.</text>
</comment>
<evidence type="ECO:0000256" key="5">
    <source>
        <dbReference type="ARBA" id="ARBA00023136"/>
    </source>
</evidence>
<evidence type="ECO:0000256" key="4">
    <source>
        <dbReference type="ARBA" id="ARBA00022989"/>
    </source>
</evidence>
<gene>
    <name evidence="9" type="ORF">RJ641_032865</name>
</gene>
<dbReference type="Gene3D" id="1.20.1540.10">
    <property type="entry name" value="Rhomboid-like"/>
    <property type="match status" value="1"/>
</dbReference>
<dbReference type="GO" id="GO:0006508">
    <property type="term" value="P:proteolysis"/>
    <property type="evidence" value="ECO:0007669"/>
    <property type="project" value="UniProtKB-KW"/>
</dbReference>
<feature type="region of interest" description="Disordered" evidence="7">
    <location>
        <begin position="1"/>
        <end position="24"/>
    </location>
</feature>
<keyword evidence="3" id="KW-0812">Transmembrane</keyword>
<evidence type="ECO:0000313" key="9">
    <source>
        <dbReference type="EMBL" id="KAK6935835.1"/>
    </source>
</evidence>
<dbReference type="GO" id="GO:0016020">
    <property type="term" value="C:membrane"/>
    <property type="evidence" value="ECO:0007669"/>
    <property type="project" value="UniProtKB-SubCell"/>
</dbReference>
<dbReference type="AlphaFoldDB" id="A0AAN8ZIU2"/>
<evidence type="ECO:0000256" key="7">
    <source>
        <dbReference type="SAM" id="MobiDB-lite"/>
    </source>
</evidence>
<evidence type="ECO:0000256" key="3">
    <source>
        <dbReference type="ARBA" id="ARBA00022692"/>
    </source>
</evidence>
<protein>
    <recommendedName>
        <fullName evidence="6">RHOMBOID-like protein</fullName>
        <ecNumber evidence="6">3.4.21.105</ecNumber>
    </recommendedName>
</protein>
<keyword evidence="10" id="KW-1185">Reference proteome</keyword>
<name>A0AAN8ZIU2_9MAGN</name>
<organism evidence="9 10">
    <name type="scientific">Dillenia turbinata</name>
    <dbReference type="NCBI Taxonomy" id="194707"/>
    <lineage>
        <taxon>Eukaryota</taxon>
        <taxon>Viridiplantae</taxon>
        <taxon>Streptophyta</taxon>
        <taxon>Embryophyta</taxon>
        <taxon>Tracheophyta</taxon>
        <taxon>Spermatophyta</taxon>
        <taxon>Magnoliopsida</taxon>
        <taxon>eudicotyledons</taxon>
        <taxon>Gunneridae</taxon>
        <taxon>Pentapetalae</taxon>
        <taxon>Dilleniales</taxon>
        <taxon>Dilleniaceae</taxon>
        <taxon>Dillenia</taxon>
    </lineage>
</organism>
<comment type="function">
    <text evidence="6">Serine protease involved in intramembrane proteolysis.</text>
</comment>
<dbReference type="PANTHER" id="PTHR22936:SF73">
    <property type="entry name" value="RHOMBOID-LIKE PROTEIN 2"/>
    <property type="match status" value="1"/>
</dbReference>